<dbReference type="RefSeq" id="WP_273925442.1">
    <property type="nucleotide sequence ID" value="NZ_JAMDGY010000143.1"/>
</dbReference>
<sequence>MTGEKMTTFTMEFDFGSADQKAILTELQKSGYSLMAYKGAAGPNQLTSGVPTWFSVPFGTMFGLVDIDYQPQYKLYVTNQSNIAANTTIQMQSISDALSLGSAQTFNADGSFVSGGVEGVASDSLGLFNNRPAGTPPVTVGLAGLVTTPTGSNYLPFCAFTLHPQNSIVMKPLETILLVAAQQSLKSGSVQANVSAPGCTFSFNAGTVEYDLQVMPSTYAITNLPSTPSVKPVSSGSTIGLIVNSGN</sequence>
<dbReference type="EMBL" id="JAMDGY010000143">
    <property type="protein sequence ID" value="MDD0994209.1"/>
    <property type="molecule type" value="Genomic_DNA"/>
</dbReference>
<keyword evidence="2" id="KW-1185">Reference proteome</keyword>
<proteinExistence type="predicted"/>
<protein>
    <submittedName>
        <fullName evidence="1">Uncharacterized protein</fullName>
    </submittedName>
</protein>
<evidence type="ECO:0000313" key="2">
    <source>
        <dbReference type="Proteomes" id="UP001148203"/>
    </source>
</evidence>
<dbReference type="Proteomes" id="UP001148203">
    <property type="component" value="Unassembled WGS sequence"/>
</dbReference>
<organism evidence="1 2">
    <name type="scientific">Pseudomonas fontis</name>
    <dbReference type="NCBI Taxonomy" id="2942633"/>
    <lineage>
        <taxon>Bacteria</taxon>
        <taxon>Pseudomonadati</taxon>
        <taxon>Pseudomonadota</taxon>
        <taxon>Gammaproteobacteria</taxon>
        <taxon>Pseudomonadales</taxon>
        <taxon>Pseudomonadaceae</taxon>
        <taxon>Pseudomonas</taxon>
    </lineage>
</organism>
<accession>A0ABT5P176</accession>
<reference evidence="1 2" key="1">
    <citation type="submission" date="2022-05" db="EMBL/GenBank/DDBJ databases">
        <title>Novel Pseudomonas spp. Isolated from a Rainbow Trout Aquaculture Facility.</title>
        <authorList>
            <person name="Testerman T."/>
            <person name="Graf J."/>
        </authorList>
    </citation>
    <scope>NUCLEOTIDE SEQUENCE [LARGE SCALE GENOMIC DNA]</scope>
    <source>
        <strain evidence="1 2">ID681</strain>
    </source>
</reference>
<comment type="caution">
    <text evidence="1">The sequence shown here is derived from an EMBL/GenBank/DDBJ whole genome shotgun (WGS) entry which is preliminary data.</text>
</comment>
<name>A0ABT5P176_9PSED</name>
<evidence type="ECO:0000313" key="1">
    <source>
        <dbReference type="EMBL" id="MDD0994209.1"/>
    </source>
</evidence>
<gene>
    <name evidence="1" type="ORF">M5G11_27180</name>
</gene>